<proteinExistence type="predicted"/>
<comment type="caution">
    <text evidence="1">The sequence shown here is derived from an EMBL/GenBank/DDBJ whole genome shotgun (WGS) entry which is preliminary data.</text>
</comment>
<accession>A0A224XAS4</accession>
<evidence type="ECO:0000313" key="2">
    <source>
        <dbReference type="Proteomes" id="UP000218689"/>
    </source>
</evidence>
<dbReference type="Pfam" id="PF20458">
    <property type="entry name" value="DUF6711"/>
    <property type="match status" value="1"/>
</dbReference>
<dbReference type="AlphaFoldDB" id="A0A224XAS4"/>
<dbReference type="RefSeq" id="WP_094783834.1">
    <property type="nucleotide sequence ID" value="NZ_BEDT01000001.1"/>
</dbReference>
<gene>
    <name evidence="1" type="ORF">RsY01_342</name>
</gene>
<evidence type="ECO:0000313" key="1">
    <source>
        <dbReference type="EMBL" id="GAX46763.1"/>
    </source>
</evidence>
<keyword evidence="2" id="KW-1185">Reference proteome</keyword>
<reference evidence="2" key="1">
    <citation type="submission" date="2017-08" db="EMBL/GenBank/DDBJ databases">
        <title>Draft genome sequence of Lactococcus sp. strain Rs-Y01, isolated from the gut of the lower termite Reticulitermes speratus.</title>
        <authorList>
            <person name="Ohkuma M."/>
            <person name="Yuki M."/>
        </authorList>
    </citation>
    <scope>NUCLEOTIDE SEQUENCE [LARGE SCALE GENOMIC DNA]</scope>
    <source>
        <strain evidence="2">Rs-Y01</strain>
    </source>
</reference>
<name>A0A224XAS4_9LACT</name>
<dbReference type="EMBL" id="BEDT01000001">
    <property type="protein sequence ID" value="GAX46763.1"/>
    <property type="molecule type" value="Genomic_DNA"/>
</dbReference>
<dbReference type="InterPro" id="IPR046557">
    <property type="entry name" value="DUF6711"/>
</dbReference>
<protein>
    <recommendedName>
        <fullName evidence="3">Prophage protein</fullName>
    </recommendedName>
</protein>
<dbReference type="Proteomes" id="UP000218689">
    <property type="component" value="Unassembled WGS sequence"/>
</dbReference>
<organism evidence="1 2">
    <name type="scientific">Pseudolactococcus reticulitermitis</name>
    <dbReference type="NCBI Taxonomy" id="2025039"/>
    <lineage>
        <taxon>Bacteria</taxon>
        <taxon>Bacillati</taxon>
        <taxon>Bacillota</taxon>
        <taxon>Bacilli</taxon>
        <taxon>Lactobacillales</taxon>
        <taxon>Streptococcaceae</taxon>
        <taxon>Pseudolactococcus</taxon>
    </lineage>
</organism>
<evidence type="ECO:0008006" key="3">
    <source>
        <dbReference type="Google" id="ProtNLM"/>
    </source>
</evidence>
<sequence>MTFKINGVAVATPQTFDVTYSDIDADTSGRNANGTMIRDIIVKNKTKLSIKWPQLSQAQSKVILDASNGDFFTVTYPDPLTNGDVTKTFYAGDRSMGHYSWHPEFNAYAIRDLGFDCIER</sequence>
<dbReference type="OrthoDB" id="1767129at2"/>